<dbReference type="Proteomes" id="UP001172673">
    <property type="component" value="Unassembled WGS sequence"/>
</dbReference>
<sequence length="445" mass="50814">MSTRIMNARQPEAQHSSPKHFFDLTEDIIGRICDYLAPAEFEPRPFEYEEIKASTHNRKVSGWDDFTFDFGLEQATEQDYTLIAHRSDEDRTFPVLKRSATTRKRRRNHLAKFAATCSSVAAAAKRLKLRRNFLLTVSNHGITFEGLRSGLPWQTFRAPNGSAMIDSKRLWLNSIELGELPGNRAFEAFCNILTKIHRLRIHIAADLDWLEARKLNLFVHQINYTILSVSNRRKQLPSIELTLDVGFHGFFATRRRGPFVTLNTKGPARLPVHVAQHLLTLPLNQRNVASTTIPALVPTLRTILLTLSRSRHIQSTIRDSDRHPFAFKVLIHGDGLGRTFWGKVLSLRLPFNTIQWFPERLVKVEYGTFEEFCCLLQEKVFDSTPCGGNDILDSERKVCRLGLPRYLEGVDTTTVKDTARKRKSDGDGDDAQHEGDRSSQRPRVA</sequence>
<accession>A0AA38XC45</accession>
<gene>
    <name evidence="2" type="ORF">H2200_005512</name>
</gene>
<evidence type="ECO:0000313" key="2">
    <source>
        <dbReference type="EMBL" id="KAJ9610735.1"/>
    </source>
</evidence>
<evidence type="ECO:0000256" key="1">
    <source>
        <dbReference type="SAM" id="MobiDB-lite"/>
    </source>
</evidence>
<evidence type="ECO:0000313" key="3">
    <source>
        <dbReference type="Proteomes" id="UP001172673"/>
    </source>
</evidence>
<comment type="caution">
    <text evidence="2">The sequence shown here is derived from an EMBL/GenBank/DDBJ whole genome shotgun (WGS) entry which is preliminary data.</text>
</comment>
<proteinExistence type="predicted"/>
<feature type="compositionally biased region" description="Basic and acidic residues" evidence="1">
    <location>
        <begin position="424"/>
        <end position="439"/>
    </location>
</feature>
<reference evidence="2" key="1">
    <citation type="submission" date="2022-10" db="EMBL/GenBank/DDBJ databases">
        <title>Culturing micro-colonial fungi from biological soil crusts in the Mojave desert and describing Neophaeococcomyces mojavensis, and introducing the new genera and species Taxawa tesnikishii.</title>
        <authorList>
            <person name="Kurbessoian T."/>
            <person name="Stajich J.E."/>
        </authorList>
    </citation>
    <scope>NUCLEOTIDE SEQUENCE</scope>
    <source>
        <strain evidence="2">TK_41</strain>
    </source>
</reference>
<keyword evidence="3" id="KW-1185">Reference proteome</keyword>
<organism evidence="2 3">
    <name type="scientific">Cladophialophora chaetospira</name>
    <dbReference type="NCBI Taxonomy" id="386627"/>
    <lineage>
        <taxon>Eukaryota</taxon>
        <taxon>Fungi</taxon>
        <taxon>Dikarya</taxon>
        <taxon>Ascomycota</taxon>
        <taxon>Pezizomycotina</taxon>
        <taxon>Eurotiomycetes</taxon>
        <taxon>Chaetothyriomycetidae</taxon>
        <taxon>Chaetothyriales</taxon>
        <taxon>Herpotrichiellaceae</taxon>
        <taxon>Cladophialophora</taxon>
    </lineage>
</organism>
<protein>
    <submittedName>
        <fullName evidence="2">Uncharacterized protein</fullName>
    </submittedName>
</protein>
<dbReference type="EMBL" id="JAPDRK010000007">
    <property type="protein sequence ID" value="KAJ9610735.1"/>
    <property type="molecule type" value="Genomic_DNA"/>
</dbReference>
<feature type="region of interest" description="Disordered" evidence="1">
    <location>
        <begin position="414"/>
        <end position="445"/>
    </location>
</feature>
<dbReference type="AlphaFoldDB" id="A0AA38XC45"/>
<name>A0AA38XC45_9EURO</name>